<accession>A0A829M885</accession>
<dbReference type="AlphaFoldDB" id="A0A829M885"/>
<evidence type="ECO:0000313" key="1">
    <source>
        <dbReference type="EMBL" id="ESV64409.1"/>
    </source>
</evidence>
<evidence type="ECO:0000313" key="2">
    <source>
        <dbReference type="Proteomes" id="UP000018502"/>
    </source>
</evidence>
<protein>
    <submittedName>
        <fullName evidence="1">Uncharacterized protein</fullName>
    </submittedName>
</protein>
<dbReference type="Proteomes" id="UP000018502">
    <property type="component" value="Unassembled WGS sequence"/>
</dbReference>
<gene>
    <name evidence="1" type="ORF">L833_1793</name>
</gene>
<proteinExistence type="predicted"/>
<sequence length="39" mass="4340">MRFGTAHPNDAVCDLNLGSLRIHLVTSRTPRRGYASCPR</sequence>
<organism evidence="1 2">
    <name type="scientific">Mycobacteroides abscessus MAB_091912_2446</name>
    <dbReference type="NCBI Taxonomy" id="1335414"/>
    <lineage>
        <taxon>Bacteria</taxon>
        <taxon>Bacillati</taxon>
        <taxon>Actinomycetota</taxon>
        <taxon>Actinomycetes</taxon>
        <taxon>Mycobacteriales</taxon>
        <taxon>Mycobacteriaceae</taxon>
        <taxon>Mycobacteroides</taxon>
        <taxon>Mycobacteroides abscessus</taxon>
    </lineage>
</organism>
<dbReference type="EMBL" id="AYTF01000001">
    <property type="protein sequence ID" value="ESV64409.1"/>
    <property type="molecule type" value="Genomic_DNA"/>
</dbReference>
<comment type="caution">
    <text evidence="1">The sequence shown here is derived from an EMBL/GenBank/DDBJ whole genome shotgun (WGS) entry which is preliminary data.</text>
</comment>
<reference evidence="1 2" key="1">
    <citation type="journal article" date="2014" name="Emerg. Infect. Dis.">
        <title>High-level Relatedness among Mycobacterium abscessus subsp. massiliense Strains from Widely Separated Outbreaks.</title>
        <authorList>
            <person name="Tettelin H."/>
            <person name="Davidson R.M."/>
            <person name="Agrawal S."/>
            <person name="Aitken M.L."/>
            <person name="Shallom S."/>
            <person name="Hasan N.A."/>
            <person name="Strong M."/>
            <person name="Nogueira de Moura V.C."/>
            <person name="De Groote M.A."/>
            <person name="Duarte R.S."/>
            <person name="Hine E."/>
            <person name="Parankush S."/>
            <person name="Su Q."/>
            <person name="Daugherty S.C."/>
            <person name="Fraser C.M."/>
            <person name="Brown-Elliott B.A."/>
            <person name="Wallace R.J.Jr."/>
            <person name="Holland S.M."/>
            <person name="Sampaio E.P."/>
            <person name="Olivier K.N."/>
            <person name="Jackson M."/>
            <person name="Zelazny A.M."/>
        </authorList>
    </citation>
    <scope>NUCLEOTIDE SEQUENCE [LARGE SCALE GENOMIC DNA]</scope>
    <source>
        <strain evidence="1 2">MAB_091912_2446</strain>
    </source>
</reference>
<name>A0A829M885_9MYCO</name>